<name>I8TAM4_9GAMM</name>
<dbReference type="GO" id="GO:0003677">
    <property type="term" value="F:DNA binding"/>
    <property type="evidence" value="ECO:0007669"/>
    <property type="project" value="UniProtKB-UniRule"/>
</dbReference>
<comment type="caution">
    <text evidence="4">The sequence shown here is derived from an EMBL/GenBank/DDBJ whole genome shotgun (WGS) entry which is preliminary data.</text>
</comment>
<evidence type="ECO:0000256" key="1">
    <source>
        <dbReference type="ARBA" id="ARBA00023125"/>
    </source>
</evidence>
<sequence>MLEAAERLLRTGKPEFSMRDLAAEAGVSFATPFNQFGSKAAIMQALSARRIDEMHDRLTAANLPDNAVTRVLATVDIAVDVMLREPVVNRSVMAVLGSQTGEPGIVARRSAALWTEALGPGEGLAKATRTQACAALPSLLAIAFRGALSFWTAGEIRDDALGHQARSAATAVLLGFCGVEVRKALLDCVGGGG</sequence>
<dbReference type="Pfam" id="PF00440">
    <property type="entry name" value="TetR_N"/>
    <property type="match status" value="1"/>
</dbReference>
<feature type="domain" description="HTH tetR-type" evidence="3">
    <location>
        <begin position="1"/>
        <end position="54"/>
    </location>
</feature>
<dbReference type="Gene3D" id="1.10.357.10">
    <property type="entry name" value="Tetracycline Repressor, domain 2"/>
    <property type="match status" value="1"/>
</dbReference>
<gene>
    <name evidence="4" type="ORF">WQQ_10850</name>
</gene>
<protein>
    <submittedName>
        <fullName evidence="4">Short chain dehydrogenase</fullName>
    </submittedName>
</protein>
<dbReference type="Proteomes" id="UP000003704">
    <property type="component" value="Unassembled WGS sequence"/>
</dbReference>
<keyword evidence="5" id="KW-1185">Reference proteome</keyword>
<dbReference type="EMBL" id="AKGD01000001">
    <property type="protein sequence ID" value="EIT70948.1"/>
    <property type="molecule type" value="Genomic_DNA"/>
</dbReference>
<accession>I8TAM4</accession>
<dbReference type="InterPro" id="IPR001647">
    <property type="entry name" value="HTH_TetR"/>
</dbReference>
<keyword evidence="1 2" id="KW-0238">DNA-binding</keyword>
<proteinExistence type="predicted"/>
<organism evidence="4 5">
    <name type="scientific">Hydrocarboniphaga effusa AP103</name>
    <dbReference type="NCBI Taxonomy" id="1172194"/>
    <lineage>
        <taxon>Bacteria</taxon>
        <taxon>Pseudomonadati</taxon>
        <taxon>Pseudomonadota</taxon>
        <taxon>Gammaproteobacteria</taxon>
        <taxon>Nevskiales</taxon>
        <taxon>Nevskiaceae</taxon>
        <taxon>Hydrocarboniphaga</taxon>
    </lineage>
</organism>
<dbReference type="PROSITE" id="PS50977">
    <property type="entry name" value="HTH_TETR_2"/>
    <property type="match status" value="1"/>
</dbReference>
<dbReference type="STRING" id="1172194.WQQ_10850"/>
<reference evidence="4 5" key="1">
    <citation type="journal article" date="2012" name="J. Bacteriol.">
        <title>Genome Sequence of n-Alkane-Degrading Hydrocarboniphaga effusa Strain AP103T (ATCC BAA-332T).</title>
        <authorList>
            <person name="Chang H.K."/>
            <person name="Zylstra G.J."/>
            <person name="Chae J.C."/>
        </authorList>
    </citation>
    <scope>NUCLEOTIDE SEQUENCE [LARGE SCALE GENOMIC DNA]</scope>
    <source>
        <strain evidence="4 5">AP103</strain>
    </source>
</reference>
<feature type="DNA-binding region" description="H-T-H motif" evidence="2">
    <location>
        <begin position="17"/>
        <end position="36"/>
    </location>
</feature>
<dbReference type="InterPro" id="IPR009057">
    <property type="entry name" value="Homeodomain-like_sf"/>
</dbReference>
<dbReference type="SUPFAM" id="SSF46689">
    <property type="entry name" value="Homeodomain-like"/>
    <property type="match status" value="1"/>
</dbReference>
<dbReference type="AlphaFoldDB" id="I8TAM4"/>
<evidence type="ECO:0000256" key="2">
    <source>
        <dbReference type="PROSITE-ProRule" id="PRU00335"/>
    </source>
</evidence>
<evidence type="ECO:0000313" key="4">
    <source>
        <dbReference type="EMBL" id="EIT70948.1"/>
    </source>
</evidence>
<evidence type="ECO:0000259" key="3">
    <source>
        <dbReference type="PROSITE" id="PS50977"/>
    </source>
</evidence>
<evidence type="ECO:0000313" key="5">
    <source>
        <dbReference type="Proteomes" id="UP000003704"/>
    </source>
</evidence>